<dbReference type="KEGG" id="dfe:Dfer_0308"/>
<dbReference type="InterPro" id="IPR013830">
    <property type="entry name" value="SGNH_hydro"/>
</dbReference>
<evidence type="ECO:0000313" key="2">
    <source>
        <dbReference type="EMBL" id="ACT91578.1"/>
    </source>
</evidence>
<protein>
    <submittedName>
        <fullName evidence="2">GDSL family lipase</fullName>
    </submittedName>
</protein>
<gene>
    <name evidence="2" type="ordered locus">Dfer_0308</name>
</gene>
<dbReference type="eggNOG" id="COG2755">
    <property type="taxonomic scope" value="Bacteria"/>
</dbReference>
<reference evidence="2 3" key="1">
    <citation type="journal article" date="2009" name="Stand. Genomic Sci.">
        <title>Complete genome sequence of Dyadobacter fermentans type strain (NS114).</title>
        <authorList>
            <person name="Lang E."/>
            <person name="Lapidus A."/>
            <person name="Chertkov O."/>
            <person name="Brettin T."/>
            <person name="Detter J.C."/>
            <person name="Han C."/>
            <person name="Copeland A."/>
            <person name="Glavina Del Rio T."/>
            <person name="Nolan M."/>
            <person name="Chen F."/>
            <person name="Lucas S."/>
            <person name="Tice H."/>
            <person name="Cheng J.F."/>
            <person name="Land M."/>
            <person name="Hauser L."/>
            <person name="Chang Y.J."/>
            <person name="Jeffries C.D."/>
            <person name="Kopitz M."/>
            <person name="Bruce D."/>
            <person name="Goodwin L."/>
            <person name="Pitluck S."/>
            <person name="Ovchinnikova G."/>
            <person name="Pati A."/>
            <person name="Ivanova N."/>
            <person name="Mavrommatis K."/>
            <person name="Chen A."/>
            <person name="Palaniappan K."/>
            <person name="Chain P."/>
            <person name="Bristow J."/>
            <person name="Eisen J.A."/>
            <person name="Markowitz V."/>
            <person name="Hugenholtz P."/>
            <person name="Goker M."/>
            <person name="Rohde M."/>
            <person name="Kyrpides N.C."/>
            <person name="Klenk H.P."/>
        </authorList>
    </citation>
    <scope>NUCLEOTIDE SEQUENCE [LARGE SCALE GENOMIC DNA]</scope>
    <source>
        <strain evidence="3">ATCC 700827 / DSM 18053 / CIP 107007 / KCTC 52180 / NS114</strain>
    </source>
</reference>
<dbReference type="GO" id="GO:0016788">
    <property type="term" value="F:hydrolase activity, acting on ester bonds"/>
    <property type="evidence" value="ECO:0007669"/>
    <property type="project" value="UniProtKB-ARBA"/>
</dbReference>
<dbReference type="AlphaFoldDB" id="C6VY99"/>
<dbReference type="RefSeq" id="WP_012779926.1">
    <property type="nucleotide sequence ID" value="NC_013037.1"/>
</dbReference>
<sequence>MVWYEDEVQRVEKERSTLKYEPETVFYGSSSFTLWPGMYQDFAELKPINLGFGGSTLAACVWFFERIMTTVTTPQRFVVYAGDNDLGDGRHPTEVLLFYRQLIRLVRDRFGAIPCFFVSIKPSIQRWEIIDSIRTANELIREETGKDTQQHYIDIFPHMVNYQGYPRKSLFEADGLHLSGDGYAIWKKLISEHIHAAAGADTLHQTP</sequence>
<dbReference type="InterPro" id="IPR036514">
    <property type="entry name" value="SGNH_hydro_sf"/>
</dbReference>
<dbReference type="OrthoDB" id="9790057at2"/>
<evidence type="ECO:0000313" key="3">
    <source>
        <dbReference type="Proteomes" id="UP000002011"/>
    </source>
</evidence>
<dbReference type="Gene3D" id="3.40.50.1110">
    <property type="entry name" value="SGNH hydrolase"/>
    <property type="match status" value="1"/>
</dbReference>
<dbReference type="HOGENOM" id="CLU_051989_4_1_10"/>
<feature type="domain" description="SGNH hydrolase-type esterase" evidence="1">
    <location>
        <begin position="30"/>
        <end position="185"/>
    </location>
</feature>
<dbReference type="Proteomes" id="UP000002011">
    <property type="component" value="Chromosome"/>
</dbReference>
<keyword evidence="3" id="KW-1185">Reference proteome</keyword>
<dbReference type="Pfam" id="PF13472">
    <property type="entry name" value="Lipase_GDSL_2"/>
    <property type="match status" value="1"/>
</dbReference>
<name>C6VY99_DYAFD</name>
<organism evidence="2 3">
    <name type="scientific">Dyadobacter fermentans (strain ATCC 700827 / DSM 18053 / CIP 107007 / KCTC 52180 / NS114)</name>
    <dbReference type="NCBI Taxonomy" id="471854"/>
    <lineage>
        <taxon>Bacteria</taxon>
        <taxon>Pseudomonadati</taxon>
        <taxon>Bacteroidota</taxon>
        <taxon>Cytophagia</taxon>
        <taxon>Cytophagales</taxon>
        <taxon>Spirosomataceae</taxon>
        <taxon>Dyadobacter</taxon>
    </lineage>
</organism>
<dbReference type="EMBL" id="CP001619">
    <property type="protein sequence ID" value="ACT91578.1"/>
    <property type="molecule type" value="Genomic_DNA"/>
</dbReference>
<dbReference type="STRING" id="471854.Dfer_0308"/>
<evidence type="ECO:0000259" key="1">
    <source>
        <dbReference type="Pfam" id="PF13472"/>
    </source>
</evidence>
<dbReference type="SUPFAM" id="SSF52266">
    <property type="entry name" value="SGNH hydrolase"/>
    <property type="match status" value="1"/>
</dbReference>
<proteinExistence type="predicted"/>
<accession>C6VY99</accession>